<sequence length="474" mass="51681">MASPTPFGAPMKAHFLIDPNYRNLNHGSFGTYPIQILQKQQALQKSLESSPDIFIRYTQPALIDASRAALAPLLNVPVSDLVLVKNATTGVNTVLHNLAITRTLGPNDVIIYFDTVYGAVERALFALKESWGVQLRKVKYVFPLEKGELVRRFKEVLAGVRGQGLTPKLAVFETVVSNPGIRFPFEELAGVCKEEGVLSLVDGAHGVGMIKLDLARLGVDFFTSNCHKWLYTPRSCAVLYVPERNQKFIRTSLPTSWGYVPPAAQASNSAAAAAAAAGADEEDDLPPPTLPNTGKSPFVTLFEFTGTTDDSAYACVPAALEFRERICGSEERIYSYLEELAGEAGAVLASALGTDVMRAERGETGGLGCSMVNVRLPVRITNRDQGSGLGENVGVVDVRPDDVSPLAHWLHEQLIARGTFVPCYPHGEWMFVRLSAQIYLEKKDFVWLGGVFKEVLEGVPGFLEGIKREIKANL</sequence>
<dbReference type="PANTHER" id="PTHR43092:SF2">
    <property type="entry name" value="HERCYNYLCYSTEINE SULFOXIDE LYASE"/>
    <property type="match status" value="1"/>
</dbReference>
<dbReference type="OrthoDB" id="5978656at2759"/>
<proteinExistence type="predicted"/>
<comment type="caution">
    <text evidence="4">The sequence shown here is derived from an EMBL/GenBank/DDBJ whole genome shotgun (WGS) entry which is preliminary data.</text>
</comment>
<protein>
    <recommendedName>
        <fullName evidence="3">Aminotransferase class V domain-containing protein</fullName>
    </recommendedName>
</protein>
<dbReference type="InterPro" id="IPR015421">
    <property type="entry name" value="PyrdxlP-dep_Trfase_major"/>
</dbReference>
<dbReference type="InterPro" id="IPR015424">
    <property type="entry name" value="PyrdxlP-dep_Trfase"/>
</dbReference>
<keyword evidence="5" id="KW-1185">Reference proteome</keyword>
<evidence type="ECO:0000256" key="1">
    <source>
        <dbReference type="ARBA" id="ARBA00022898"/>
    </source>
</evidence>
<feature type="domain" description="Aminotransferase class V" evidence="3">
    <location>
        <begin position="63"/>
        <end position="250"/>
    </location>
</feature>
<dbReference type="Pfam" id="PF00266">
    <property type="entry name" value="Aminotran_5"/>
    <property type="match status" value="1"/>
</dbReference>
<keyword evidence="1" id="KW-0663">Pyridoxal phosphate</keyword>
<dbReference type="PANTHER" id="PTHR43092">
    <property type="entry name" value="L-CYSTEINE DESULFHYDRASE"/>
    <property type="match status" value="1"/>
</dbReference>
<dbReference type="AlphaFoldDB" id="A0A3D8SX51"/>
<dbReference type="EMBL" id="PVWQ01000002">
    <property type="protein sequence ID" value="RDW90358.1"/>
    <property type="molecule type" value="Genomic_DNA"/>
</dbReference>
<accession>A0A3D8SX51</accession>
<feature type="region of interest" description="Disordered" evidence="2">
    <location>
        <begin position="271"/>
        <end position="293"/>
    </location>
</feature>
<dbReference type="Proteomes" id="UP000256690">
    <property type="component" value="Unassembled WGS sequence"/>
</dbReference>
<dbReference type="RefSeq" id="XP_026607312.1">
    <property type="nucleotide sequence ID" value="XM_026744149.1"/>
</dbReference>
<organism evidence="4 5">
    <name type="scientific">Aspergillus mulundensis</name>
    <dbReference type="NCBI Taxonomy" id="1810919"/>
    <lineage>
        <taxon>Eukaryota</taxon>
        <taxon>Fungi</taxon>
        <taxon>Dikarya</taxon>
        <taxon>Ascomycota</taxon>
        <taxon>Pezizomycotina</taxon>
        <taxon>Eurotiomycetes</taxon>
        <taxon>Eurotiomycetidae</taxon>
        <taxon>Eurotiales</taxon>
        <taxon>Aspergillaceae</taxon>
        <taxon>Aspergillus</taxon>
        <taxon>Aspergillus subgen. Nidulantes</taxon>
    </lineage>
</organism>
<dbReference type="GeneID" id="38112503"/>
<evidence type="ECO:0000313" key="4">
    <source>
        <dbReference type="EMBL" id="RDW90358.1"/>
    </source>
</evidence>
<dbReference type="SUPFAM" id="SSF53383">
    <property type="entry name" value="PLP-dependent transferases"/>
    <property type="match status" value="1"/>
</dbReference>
<evidence type="ECO:0000313" key="5">
    <source>
        <dbReference type="Proteomes" id="UP000256690"/>
    </source>
</evidence>
<dbReference type="Gene3D" id="3.40.640.10">
    <property type="entry name" value="Type I PLP-dependent aspartate aminotransferase-like (Major domain)"/>
    <property type="match status" value="1"/>
</dbReference>
<dbReference type="InterPro" id="IPR000192">
    <property type="entry name" value="Aminotrans_V_dom"/>
</dbReference>
<evidence type="ECO:0000256" key="2">
    <source>
        <dbReference type="SAM" id="MobiDB-lite"/>
    </source>
</evidence>
<name>A0A3D8SX51_9EURO</name>
<dbReference type="STRING" id="1810919.A0A3D8SX51"/>
<gene>
    <name evidence="4" type="ORF">DSM5745_02133</name>
</gene>
<evidence type="ECO:0000259" key="3">
    <source>
        <dbReference type="Pfam" id="PF00266"/>
    </source>
</evidence>
<reference evidence="4 5" key="1">
    <citation type="journal article" date="2018" name="IMA Fungus">
        <title>IMA Genome-F 9: Draft genome sequence of Annulohypoxylon stygium, Aspergillus mulundensis, Berkeleyomyces basicola (syn. Thielaviopsis basicola), Ceratocystis smalleyi, two Cercospora beticola strains, Coleophoma cylindrospora, Fusarium fracticaudum, Phialophora cf. hyalina, and Morchella septimelata.</title>
        <authorList>
            <person name="Wingfield B.D."/>
            <person name="Bills G.F."/>
            <person name="Dong Y."/>
            <person name="Huang W."/>
            <person name="Nel W.J."/>
            <person name="Swalarsk-Parry B.S."/>
            <person name="Vaghefi N."/>
            <person name="Wilken P.M."/>
            <person name="An Z."/>
            <person name="de Beer Z.W."/>
            <person name="De Vos L."/>
            <person name="Chen L."/>
            <person name="Duong T.A."/>
            <person name="Gao Y."/>
            <person name="Hammerbacher A."/>
            <person name="Kikkert J.R."/>
            <person name="Li Y."/>
            <person name="Li H."/>
            <person name="Li K."/>
            <person name="Li Q."/>
            <person name="Liu X."/>
            <person name="Ma X."/>
            <person name="Naidoo K."/>
            <person name="Pethybridge S.J."/>
            <person name="Sun J."/>
            <person name="Steenkamp E.T."/>
            <person name="van der Nest M.A."/>
            <person name="van Wyk S."/>
            <person name="Wingfield M.J."/>
            <person name="Xiong C."/>
            <person name="Yue Q."/>
            <person name="Zhang X."/>
        </authorList>
    </citation>
    <scope>NUCLEOTIDE SEQUENCE [LARGE SCALE GENOMIC DNA]</scope>
    <source>
        <strain evidence="4 5">DSM 5745</strain>
    </source>
</reference>